<feature type="region of interest" description="Disordered" evidence="1">
    <location>
        <begin position="137"/>
        <end position="160"/>
    </location>
</feature>
<keyword evidence="3" id="KW-1185">Reference proteome</keyword>
<dbReference type="Proteomes" id="UP001487740">
    <property type="component" value="Unassembled WGS sequence"/>
</dbReference>
<feature type="compositionally biased region" description="Basic residues" evidence="1">
    <location>
        <begin position="146"/>
        <end position="159"/>
    </location>
</feature>
<dbReference type="EMBL" id="JARAKH010000008">
    <property type="protein sequence ID" value="KAK8401922.1"/>
    <property type="molecule type" value="Genomic_DNA"/>
</dbReference>
<reference evidence="2 3" key="1">
    <citation type="submission" date="2023-03" db="EMBL/GenBank/DDBJ databases">
        <title>High-quality genome of Scylla paramamosain provides insights in environmental adaptation.</title>
        <authorList>
            <person name="Zhang L."/>
        </authorList>
    </citation>
    <scope>NUCLEOTIDE SEQUENCE [LARGE SCALE GENOMIC DNA]</scope>
    <source>
        <strain evidence="2">LZ_2023a</strain>
        <tissue evidence="2">Muscle</tissue>
    </source>
</reference>
<proteinExistence type="predicted"/>
<accession>A0AAW0UP52</accession>
<evidence type="ECO:0000256" key="1">
    <source>
        <dbReference type="SAM" id="MobiDB-lite"/>
    </source>
</evidence>
<evidence type="ECO:0000313" key="3">
    <source>
        <dbReference type="Proteomes" id="UP001487740"/>
    </source>
</evidence>
<sequence>MFPCETVPLFYLPTPPPPPCSTQHHPILPNTSPKPPHRISLHLLLPTPHLLLPSSPPRSPSHLPDIEVRDPRGEAVSEAYYRVDSTVGLQCVVMPVPPSRPVLWSRSGRPVTTMPERGISESPEACLSFPHRNPHARQRDLASHAPLHHKATKHNTKKRSFQEAASFLWRSLPE</sequence>
<organism evidence="2 3">
    <name type="scientific">Scylla paramamosain</name>
    <name type="common">Mud crab</name>
    <dbReference type="NCBI Taxonomy" id="85552"/>
    <lineage>
        <taxon>Eukaryota</taxon>
        <taxon>Metazoa</taxon>
        <taxon>Ecdysozoa</taxon>
        <taxon>Arthropoda</taxon>
        <taxon>Crustacea</taxon>
        <taxon>Multicrustacea</taxon>
        <taxon>Malacostraca</taxon>
        <taxon>Eumalacostraca</taxon>
        <taxon>Eucarida</taxon>
        <taxon>Decapoda</taxon>
        <taxon>Pleocyemata</taxon>
        <taxon>Brachyura</taxon>
        <taxon>Eubrachyura</taxon>
        <taxon>Portunoidea</taxon>
        <taxon>Portunidae</taxon>
        <taxon>Portuninae</taxon>
        <taxon>Scylla</taxon>
    </lineage>
</organism>
<evidence type="ECO:0000313" key="2">
    <source>
        <dbReference type="EMBL" id="KAK8401922.1"/>
    </source>
</evidence>
<comment type="caution">
    <text evidence="2">The sequence shown here is derived from an EMBL/GenBank/DDBJ whole genome shotgun (WGS) entry which is preliminary data.</text>
</comment>
<evidence type="ECO:0008006" key="4">
    <source>
        <dbReference type="Google" id="ProtNLM"/>
    </source>
</evidence>
<name>A0AAW0UP52_SCYPA</name>
<protein>
    <recommendedName>
        <fullName evidence="4">Ig-like domain-containing protein</fullName>
    </recommendedName>
</protein>
<gene>
    <name evidence="2" type="ORF">O3P69_001197</name>
</gene>
<dbReference type="AlphaFoldDB" id="A0AAW0UP52"/>